<accession>A0A2M8DD05</accession>
<dbReference type="Pfam" id="PF02776">
    <property type="entry name" value="TPP_enzyme_N"/>
    <property type="match status" value="1"/>
</dbReference>
<dbReference type="Pfam" id="PF02775">
    <property type="entry name" value="TPP_enzyme_C"/>
    <property type="match status" value="1"/>
</dbReference>
<dbReference type="InterPro" id="IPR012000">
    <property type="entry name" value="Thiamin_PyroP_enz_cen_dom"/>
</dbReference>
<dbReference type="Gene3D" id="3.40.50.970">
    <property type="match status" value="2"/>
</dbReference>
<dbReference type="CDD" id="cd00568">
    <property type="entry name" value="TPP_enzymes"/>
    <property type="match status" value="1"/>
</dbReference>
<dbReference type="Proteomes" id="UP000229706">
    <property type="component" value="Unassembled WGS sequence"/>
</dbReference>
<dbReference type="InterPro" id="IPR011766">
    <property type="entry name" value="TPP_enzyme_TPP-bd"/>
</dbReference>
<keyword evidence="2 3" id="KW-0786">Thiamine pyrophosphate</keyword>
<comment type="similarity">
    <text evidence="1 3">Belongs to the TPP enzyme family.</text>
</comment>
<dbReference type="InterPro" id="IPR029061">
    <property type="entry name" value="THDP-binding"/>
</dbReference>
<proteinExistence type="inferred from homology"/>
<name>A0A2M8DD05_9BACT</name>
<dbReference type="PANTHER" id="PTHR18968">
    <property type="entry name" value="THIAMINE PYROPHOSPHATE ENZYMES"/>
    <property type="match status" value="1"/>
</dbReference>
<evidence type="ECO:0000259" key="4">
    <source>
        <dbReference type="Pfam" id="PF00205"/>
    </source>
</evidence>
<feature type="domain" description="Thiamine pyrophosphate enzyme TPP-binding" evidence="5">
    <location>
        <begin position="401"/>
        <end position="552"/>
    </location>
</feature>
<evidence type="ECO:0000256" key="3">
    <source>
        <dbReference type="RuleBase" id="RU362132"/>
    </source>
</evidence>
<organism evidence="7 8">
    <name type="scientific">Candidatus Roizmanbacteria bacterium CG_4_9_14_0_8_um_filter_34_12</name>
    <dbReference type="NCBI Taxonomy" id="1974840"/>
    <lineage>
        <taxon>Bacteria</taxon>
        <taxon>Candidatus Roizmaniibacteriota</taxon>
    </lineage>
</organism>
<dbReference type="InterPro" id="IPR029035">
    <property type="entry name" value="DHS-like_NAD/FAD-binding_dom"/>
</dbReference>
<dbReference type="InterPro" id="IPR045229">
    <property type="entry name" value="TPP_enz"/>
</dbReference>
<dbReference type="GO" id="GO:0050660">
    <property type="term" value="F:flavin adenine dinucleotide binding"/>
    <property type="evidence" value="ECO:0007669"/>
    <property type="project" value="TreeGrafter"/>
</dbReference>
<gene>
    <name evidence="7" type="ORF">CO083_02485</name>
</gene>
<evidence type="ECO:0000259" key="5">
    <source>
        <dbReference type="Pfam" id="PF02775"/>
    </source>
</evidence>
<protein>
    <submittedName>
        <fullName evidence="7">Acetolactate synthase</fullName>
    </submittedName>
</protein>
<sequence>MRVADYIIDFLYKNNATHIFTIAGGGAMFLNDATVSHKKIRYICHHHEQAAAMAAEAFTKTSGKLGAVMVTSGPGSTNAITGLLEAWQNSIPCIFISSQAKTSQMAYFSNVPKLRQFGIQELNIIPIVQSLCKYSAIIEKPEDIRYQMEKAYDIAISKRPGPVWLDIPPDIASKTINPSQLSGHEKKQIIIKSNKEIDSQIDQLIKLLQLSKKPVIIAGGGIRLAGAVNEFIKFTNMLKIPVVVPEMGLDLLEFDNPYYVGHGGTKGQRSANIVLQNSDLIIAIGSRLAVPFIGHEYDKFAPNAKKIVVDIDKMEHLKKTIKIDLFIESNAKQFINKFSDRIISQQVKLNYNHWLSNCQKIKEKYAIYLPKIQSKLDFINMYHLVSEISNQSKEGDIYTFDAGTTAYICSQTIKIKKDQRAIIPGATLTMGYNLPAVIGIWAAKPKSRIICITGDGSFQMNIHELQTIVHHKIPAKIFVINNQGYLAIRTTQRNFFQSRFIGEGKNSGVSFPNTEKIAKAYGIKYFQIKNNGQLKTKVKAVLDYKNTCICEVLCPKWQDILTVSSKKMPDGKMISLPIDDMFPFLPEKEMAEIKQLLK</sequence>
<dbReference type="GO" id="GO:0009099">
    <property type="term" value="P:L-valine biosynthetic process"/>
    <property type="evidence" value="ECO:0007669"/>
    <property type="project" value="TreeGrafter"/>
</dbReference>
<reference evidence="8" key="1">
    <citation type="submission" date="2017-09" db="EMBL/GenBank/DDBJ databases">
        <title>Depth-based differentiation of microbial function through sediment-hosted aquifers and enrichment of novel symbionts in the deep terrestrial subsurface.</title>
        <authorList>
            <person name="Probst A.J."/>
            <person name="Ladd B."/>
            <person name="Jarett J.K."/>
            <person name="Geller-Mcgrath D.E."/>
            <person name="Sieber C.M.K."/>
            <person name="Emerson J.B."/>
            <person name="Anantharaman K."/>
            <person name="Thomas B.C."/>
            <person name="Malmstrom R."/>
            <person name="Stieglmeier M."/>
            <person name="Klingl A."/>
            <person name="Woyke T."/>
            <person name="Ryan C.M."/>
            <person name="Banfield J.F."/>
        </authorList>
    </citation>
    <scope>NUCLEOTIDE SEQUENCE [LARGE SCALE GENOMIC DNA]</scope>
</reference>
<evidence type="ECO:0000313" key="7">
    <source>
        <dbReference type="EMBL" id="PJB88385.1"/>
    </source>
</evidence>
<dbReference type="SUPFAM" id="SSF52518">
    <property type="entry name" value="Thiamin diphosphate-binding fold (THDP-binding)"/>
    <property type="match status" value="2"/>
</dbReference>
<evidence type="ECO:0000259" key="6">
    <source>
        <dbReference type="Pfam" id="PF02776"/>
    </source>
</evidence>
<dbReference type="GO" id="GO:0009097">
    <property type="term" value="P:isoleucine biosynthetic process"/>
    <property type="evidence" value="ECO:0007669"/>
    <property type="project" value="TreeGrafter"/>
</dbReference>
<dbReference type="GO" id="GO:0003984">
    <property type="term" value="F:acetolactate synthase activity"/>
    <property type="evidence" value="ECO:0007669"/>
    <property type="project" value="TreeGrafter"/>
</dbReference>
<evidence type="ECO:0000313" key="8">
    <source>
        <dbReference type="Proteomes" id="UP000229706"/>
    </source>
</evidence>
<dbReference type="GO" id="GO:0030976">
    <property type="term" value="F:thiamine pyrophosphate binding"/>
    <property type="evidence" value="ECO:0007669"/>
    <property type="project" value="InterPro"/>
</dbReference>
<dbReference type="EMBL" id="PFTH01000092">
    <property type="protein sequence ID" value="PJB88385.1"/>
    <property type="molecule type" value="Genomic_DNA"/>
</dbReference>
<dbReference type="GO" id="GO:0005948">
    <property type="term" value="C:acetolactate synthase complex"/>
    <property type="evidence" value="ECO:0007669"/>
    <property type="project" value="TreeGrafter"/>
</dbReference>
<dbReference type="InterPro" id="IPR012001">
    <property type="entry name" value="Thiamin_PyroP_enz_TPP-bd_dom"/>
</dbReference>
<dbReference type="PANTHER" id="PTHR18968:SF142">
    <property type="entry name" value="ACETOLACTATE SYNTHASE"/>
    <property type="match status" value="1"/>
</dbReference>
<dbReference type="CDD" id="cd07035">
    <property type="entry name" value="TPP_PYR_POX_like"/>
    <property type="match status" value="1"/>
</dbReference>
<evidence type="ECO:0000256" key="1">
    <source>
        <dbReference type="ARBA" id="ARBA00007812"/>
    </source>
</evidence>
<dbReference type="Gene3D" id="3.40.50.1220">
    <property type="entry name" value="TPP-binding domain"/>
    <property type="match status" value="1"/>
</dbReference>
<dbReference type="PROSITE" id="PS00187">
    <property type="entry name" value="TPP_ENZYMES"/>
    <property type="match status" value="1"/>
</dbReference>
<comment type="caution">
    <text evidence="7">The sequence shown here is derived from an EMBL/GenBank/DDBJ whole genome shotgun (WGS) entry which is preliminary data.</text>
</comment>
<dbReference type="AlphaFoldDB" id="A0A2M8DD05"/>
<dbReference type="InterPro" id="IPR000399">
    <property type="entry name" value="TPP-bd_CS"/>
</dbReference>
<dbReference type="FunFam" id="3.40.50.970:FF:000007">
    <property type="entry name" value="Acetolactate synthase"/>
    <property type="match status" value="1"/>
</dbReference>
<evidence type="ECO:0000256" key="2">
    <source>
        <dbReference type="ARBA" id="ARBA00023052"/>
    </source>
</evidence>
<dbReference type="Pfam" id="PF00205">
    <property type="entry name" value="TPP_enzyme_M"/>
    <property type="match status" value="1"/>
</dbReference>
<feature type="domain" description="Thiamine pyrophosphate enzyme central" evidence="4">
    <location>
        <begin position="201"/>
        <end position="337"/>
    </location>
</feature>
<dbReference type="GO" id="GO:0000287">
    <property type="term" value="F:magnesium ion binding"/>
    <property type="evidence" value="ECO:0007669"/>
    <property type="project" value="InterPro"/>
</dbReference>
<feature type="domain" description="Thiamine pyrophosphate enzyme N-terminal TPP-binding" evidence="6">
    <location>
        <begin position="1"/>
        <end position="106"/>
    </location>
</feature>
<dbReference type="SUPFAM" id="SSF52467">
    <property type="entry name" value="DHS-like NAD/FAD-binding domain"/>
    <property type="match status" value="1"/>
</dbReference>